<reference evidence="2 3" key="1">
    <citation type="submission" date="2016-12" db="EMBL/GenBank/DDBJ databases">
        <title>The draft genome sequence of Actinophytocola xinjiangensis.</title>
        <authorList>
            <person name="Wang W."/>
            <person name="Yuan L."/>
        </authorList>
    </citation>
    <scope>NUCLEOTIDE SEQUENCE [LARGE SCALE GENOMIC DNA]</scope>
    <source>
        <strain evidence="2 3">CGMCC 4.4663</strain>
    </source>
</reference>
<gene>
    <name evidence="2" type="ORF">BLA60_16350</name>
</gene>
<dbReference type="AlphaFoldDB" id="A0A7Z0WL60"/>
<evidence type="ECO:0000313" key="3">
    <source>
        <dbReference type="Proteomes" id="UP000185696"/>
    </source>
</evidence>
<comment type="caution">
    <text evidence="2">The sequence shown here is derived from an EMBL/GenBank/DDBJ whole genome shotgun (WGS) entry which is preliminary data.</text>
</comment>
<dbReference type="RefSeq" id="WP_075133753.1">
    <property type="nucleotide sequence ID" value="NZ_MSIF01000007.1"/>
</dbReference>
<feature type="region of interest" description="Disordered" evidence="1">
    <location>
        <begin position="1"/>
        <end position="21"/>
    </location>
</feature>
<proteinExistence type="predicted"/>
<evidence type="ECO:0000313" key="2">
    <source>
        <dbReference type="EMBL" id="OLF10033.1"/>
    </source>
</evidence>
<sequence>MRFPAASADFHPNGRPSPGAAAEAFSDLAEELVTRSDFAGEGYSWGDRELARCRRRGGTRSAGAAFQWLSMATSHHLSHLARRTPDNL</sequence>
<name>A0A7Z0WL60_9PSEU</name>
<evidence type="ECO:0000256" key="1">
    <source>
        <dbReference type="SAM" id="MobiDB-lite"/>
    </source>
</evidence>
<dbReference type="Pfam" id="PF14350">
    <property type="entry name" value="Beta_protein"/>
    <property type="match status" value="1"/>
</dbReference>
<dbReference type="Proteomes" id="UP000185696">
    <property type="component" value="Unassembled WGS sequence"/>
</dbReference>
<dbReference type="InterPro" id="IPR025683">
    <property type="entry name" value="Protein_beta"/>
</dbReference>
<keyword evidence="3" id="KW-1185">Reference proteome</keyword>
<dbReference type="EMBL" id="MSIF01000007">
    <property type="protein sequence ID" value="OLF10033.1"/>
    <property type="molecule type" value="Genomic_DNA"/>
</dbReference>
<protein>
    <submittedName>
        <fullName evidence="2">Uncharacterized protein</fullName>
    </submittedName>
</protein>
<accession>A0A7Z0WL60</accession>
<organism evidence="2 3">
    <name type="scientific">Actinophytocola xinjiangensis</name>
    <dbReference type="NCBI Taxonomy" id="485602"/>
    <lineage>
        <taxon>Bacteria</taxon>
        <taxon>Bacillati</taxon>
        <taxon>Actinomycetota</taxon>
        <taxon>Actinomycetes</taxon>
        <taxon>Pseudonocardiales</taxon>
        <taxon>Pseudonocardiaceae</taxon>
    </lineage>
</organism>